<sequence>MPQCFCVSSGCSAAGSTDPISKALLGKKVDIRTFKAHANADRLAALRAAEQNTEATVDGQMEEITAFLAASVLADEVSGPSQNPGSSLWSRLNNPEEYPPQLPTRHPASFIPICTLEALLYTLPLVKLGRGAHARLKFWHVWPISR</sequence>
<keyword evidence="2" id="KW-1185">Reference proteome</keyword>
<reference evidence="2" key="2">
    <citation type="submission" date="2015-01" db="EMBL/GenBank/DDBJ databases">
        <title>Evolutionary Origins and Diversification of the Mycorrhizal Mutualists.</title>
        <authorList>
            <consortium name="DOE Joint Genome Institute"/>
            <consortium name="Mycorrhizal Genomics Consortium"/>
            <person name="Kohler A."/>
            <person name="Kuo A."/>
            <person name="Nagy L.G."/>
            <person name="Floudas D."/>
            <person name="Copeland A."/>
            <person name="Barry K.W."/>
            <person name="Cichocki N."/>
            <person name="Veneault-Fourrey C."/>
            <person name="LaButti K."/>
            <person name="Lindquist E.A."/>
            <person name="Lipzen A."/>
            <person name="Lundell T."/>
            <person name="Morin E."/>
            <person name="Murat C."/>
            <person name="Riley R."/>
            <person name="Ohm R."/>
            <person name="Sun H."/>
            <person name="Tunlid A."/>
            <person name="Henrissat B."/>
            <person name="Grigoriev I.V."/>
            <person name="Hibbett D.S."/>
            <person name="Martin F."/>
        </authorList>
    </citation>
    <scope>NUCLEOTIDE SEQUENCE [LARGE SCALE GENOMIC DNA]</scope>
    <source>
        <strain evidence="2">h7</strain>
    </source>
</reference>
<dbReference type="AlphaFoldDB" id="A0A0C2YMK3"/>
<dbReference type="EMBL" id="KN831778">
    <property type="protein sequence ID" value="KIM42232.1"/>
    <property type="molecule type" value="Genomic_DNA"/>
</dbReference>
<protein>
    <submittedName>
        <fullName evidence="1">Uncharacterized protein</fullName>
    </submittedName>
</protein>
<proteinExistence type="predicted"/>
<dbReference type="OrthoDB" id="3107668at2759"/>
<dbReference type="Proteomes" id="UP000053424">
    <property type="component" value="Unassembled WGS sequence"/>
</dbReference>
<evidence type="ECO:0000313" key="2">
    <source>
        <dbReference type="Proteomes" id="UP000053424"/>
    </source>
</evidence>
<name>A0A0C2YMK3_HEBCY</name>
<dbReference type="HOGENOM" id="CLU_1777677_0_0_1"/>
<accession>A0A0C2YMK3</accession>
<reference evidence="1 2" key="1">
    <citation type="submission" date="2014-04" db="EMBL/GenBank/DDBJ databases">
        <authorList>
            <consortium name="DOE Joint Genome Institute"/>
            <person name="Kuo A."/>
            <person name="Gay G."/>
            <person name="Dore J."/>
            <person name="Kohler A."/>
            <person name="Nagy L.G."/>
            <person name="Floudas D."/>
            <person name="Copeland A."/>
            <person name="Barry K.W."/>
            <person name="Cichocki N."/>
            <person name="Veneault-Fourrey C."/>
            <person name="LaButti K."/>
            <person name="Lindquist E.A."/>
            <person name="Lipzen A."/>
            <person name="Lundell T."/>
            <person name="Morin E."/>
            <person name="Murat C."/>
            <person name="Sun H."/>
            <person name="Tunlid A."/>
            <person name="Henrissat B."/>
            <person name="Grigoriev I.V."/>
            <person name="Hibbett D.S."/>
            <person name="Martin F."/>
            <person name="Nordberg H.P."/>
            <person name="Cantor M.N."/>
            <person name="Hua S.X."/>
        </authorList>
    </citation>
    <scope>NUCLEOTIDE SEQUENCE [LARGE SCALE GENOMIC DNA]</scope>
    <source>
        <strain evidence="2">h7</strain>
    </source>
</reference>
<organism evidence="1 2">
    <name type="scientific">Hebeloma cylindrosporum</name>
    <dbReference type="NCBI Taxonomy" id="76867"/>
    <lineage>
        <taxon>Eukaryota</taxon>
        <taxon>Fungi</taxon>
        <taxon>Dikarya</taxon>
        <taxon>Basidiomycota</taxon>
        <taxon>Agaricomycotina</taxon>
        <taxon>Agaricomycetes</taxon>
        <taxon>Agaricomycetidae</taxon>
        <taxon>Agaricales</taxon>
        <taxon>Agaricineae</taxon>
        <taxon>Hymenogastraceae</taxon>
        <taxon>Hebeloma</taxon>
    </lineage>
</organism>
<evidence type="ECO:0000313" key="1">
    <source>
        <dbReference type="EMBL" id="KIM42232.1"/>
    </source>
</evidence>
<gene>
    <name evidence="1" type="ORF">M413DRAFT_27027</name>
</gene>